<dbReference type="EMBL" id="JAVHNQ010000010">
    <property type="protein sequence ID" value="KAK6337892.1"/>
    <property type="molecule type" value="Genomic_DNA"/>
</dbReference>
<gene>
    <name evidence="1" type="ORF">TWF696_001370</name>
</gene>
<dbReference type="InterPro" id="IPR029058">
    <property type="entry name" value="AB_hydrolase_fold"/>
</dbReference>
<proteinExistence type="predicted"/>
<dbReference type="PANTHER" id="PTHR48182:SF3">
    <property type="entry name" value="DUF676 DOMAIN-CONTAINING PROTEIN"/>
    <property type="match status" value="1"/>
</dbReference>
<dbReference type="InterPro" id="IPR052374">
    <property type="entry name" value="SERAC1"/>
</dbReference>
<reference evidence="1 2" key="1">
    <citation type="submission" date="2019-10" db="EMBL/GenBank/DDBJ databases">
        <authorList>
            <person name="Palmer J.M."/>
        </authorList>
    </citation>
    <scope>NUCLEOTIDE SEQUENCE [LARGE SCALE GENOMIC DNA]</scope>
    <source>
        <strain evidence="1 2">TWF696</strain>
    </source>
</reference>
<evidence type="ECO:0008006" key="3">
    <source>
        <dbReference type="Google" id="ProtNLM"/>
    </source>
</evidence>
<dbReference type="Gene3D" id="3.40.50.1820">
    <property type="entry name" value="alpha/beta hydrolase"/>
    <property type="match status" value="1"/>
</dbReference>
<evidence type="ECO:0000313" key="2">
    <source>
        <dbReference type="Proteomes" id="UP001375240"/>
    </source>
</evidence>
<comment type="caution">
    <text evidence="1">The sequence shown here is derived from an EMBL/GenBank/DDBJ whole genome shotgun (WGS) entry which is preliminary data.</text>
</comment>
<organism evidence="1 2">
    <name type="scientific">Orbilia brochopaga</name>
    <dbReference type="NCBI Taxonomy" id="3140254"/>
    <lineage>
        <taxon>Eukaryota</taxon>
        <taxon>Fungi</taxon>
        <taxon>Dikarya</taxon>
        <taxon>Ascomycota</taxon>
        <taxon>Pezizomycotina</taxon>
        <taxon>Orbiliomycetes</taxon>
        <taxon>Orbiliales</taxon>
        <taxon>Orbiliaceae</taxon>
        <taxon>Orbilia</taxon>
    </lineage>
</organism>
<dbReference type="PANTHER" id="PTHR48182">
    <property type="entry name" value="PROTEIN SERAC1"/>
    <property type="match status" value="1"/>
</dbReference>
<protein>
    <recommendedName>
        <fullName evidence="3">DUF676 domain-containing protein</fullName>
    </recommendedName>
</protein>
<dbReference type="SUPFAM" id="SSF53474">
    <property type="entry name" value="alpha/beta-Hydrolases"/>
    <property type="match status" value="1"/>
</dbReference>
<evidence type="ECO:0000313" key="1">
    <source>
        <dbReference type="EMBL" id="KAK6337892.1"/>
    </source>
</evidence>
<dbReference type="Proteomes" id="UP001375240">
    <property type="component" value="Unassembled WGS sequence"/>
</dbReference>
<sequence length="318" mass="35649">MAGPSTAEEASRPKLPQRTIDSEELGFKTLYEYEDQDEITIDIIAVHGLAADPDWTWTFPSELPDGTKKEVNWLKDKDMLQAALPKSRIMRFGYDSMWYGAGAVKQRLANLANELLTDLKYERRGCEDRPIIFIGHCFGGLVLQKAYNLAKANDVDYPGIWNATTGIVFIGTPHQGAGAALSSQGQIYQAIAAHELPTEHDILQILEKSNETLVDIVREFTRLVNLRPPPVNLYCFFEQKSTIVGKIVKDNSIKEFVVDEASGVLHGHPFAGLPLDHFTLNKYKSAKDRNYIRVRNEIVTMAEKSKELLESRSPGKIA</sequence>
<accession>A0AAV9UA51</accession>
<name>A0AAV9UA51_9PEZI</name>
<keyword evidence="2" id="KW-1185">Reference proteome</keyword>
<dbReference type="AlphaFoldDB" id="A0AAV9UA51"/>